<name>A0A8J2XP36_9GAMM</name>
<sequence>MKRIFGTFYTLRTVALLSATLLTLASTQVFACQTNAELLPRKEAMMKAISLSDYVFVGSVTRLYRLPDHYEGVKGAVINLQESFRGDVPVFVDASFTGYCGISPSDKKDPDGYWPAELNENYVFAGNMIDGELMIIAVGEEYDATAFASEVTLQDAMAKIAAEKEQKRKKKEDDKIEIPEHLKIDHLAEFEDE</sequence>
<dbReference type="OrthoDB" id="9840869at2"/>
<gene>
    <name evidence="2" type="ORF">GCM10011369_18490</name>
</gene>
<keyword evidence="3" id="KW-1185">Reference proteome</keyword>
<feature type="chain" id="PRO_5035195866" evidence="1">
    <location>
        <begin position="32"/>
        <end position="193"/>
    </location>
</feature>
<dbReference type="Proteomes" id="UP000619743">
    <property type="component" value="Unassembled WGS sequence"/>
</dbReference>
<reference evidence="3" key="1">
    <citation type="journal article" date="2019" name="Int. J. Syst. Evol. Microbiol.">
        <title>The Global Catalogue of Microorganisms (GCM) 10K type strain sequencing project: providing services to taxonomists for standard genome sequencing and annotation.</title>
        <authorList>
            <consortium name="The Broad Institute Genomics Platform"/>
            <consortium name="The Broad Institute Genome Sequencing Center for Infectious Disease"/>
            <person name="Wu L."/>
            <person name="Ma J."/>
        </authorList>
    </citation>
    <scope>NUCLEOTIDE SEQUENCE [LARGE SCALE GENOMIC DNA]</scope>
    <source>
        <strain evidence="3">CGMCC 1.10130</strain>
    </source>
</reference>
<comment type="caution">
    <text evidence="2">The sequence shown here is derived from an EMBL/GenBank/DDBJ whole genome shotgun (WGS) entry which is preliminary data.</text>
</comment>
<evidence type="ECO:0000313" key="2">
    <source>
        <dbReference type="EMBL" id="GGA76861.1"/>
    </source>
</evidence>
<evidence type="ECO:0000313" key="3">
    <source>
        <dbReference type="Proteomes" id="UP000619743"/>
    </source>
</evidence>
<protein>
    <submittedName>
        <fullName evidence="2">Uncharacterized protein</fullName>
    </submittedName>
</protein>
<feature type="signal peptide" evidence="1">
    <location>
        <begin position="1"/>
        <end position="31"/>
    </location>
</feature>
<accession>A0A8J2XP36</accession>
<organism evidence="2 3">
    <name type="scientific">Neiella marina</name>
    <dbReference type="NCBI Taxonomy" id="508461"/>
    <lineage>
        <taxon>Bacteria</taxon>
        <taxon>Pseudomonadati</taxon>
        <taxon>Pseudomonadota</taxon>
        <taxon>Gammaproteobacteria</taxon>
        <taxon>Alteromonadales</taxon>
        <taxon>Echinimonadaceae</taxon>
        <taxon>Neiella</taxon>
    </lineage>
</organism>
<dbReference type="EMBL" id="BMDX01000007">
    <property type="protein sequence ID" value="GGA76861.1"/>
    <property type="molecule type" value="Genomic_DNA"/>
</dbReference>
<evidence type="ECO:0000256" key="1">
    <source>
        <dbReference type="SAM" id="SignalP"/>
    </source>
</evidence>
<dbReference type="AlphaFoldDB" id="A0A8J2XP36"/>
<dbReference type="RefSeq" id="WP_087506957.1">
    <property type="nucleotide sequence ID" value="NZ_BMDX01000007.1"/>
</dbReference>
<proteinExistence type="predicted"/>
<keyword evidence="1" id="KW-0732">Signal</keyword>